<sequence>MSHGIGYDTHRLVEGRPLILGGVTFEDAELGLEGHSDADVLTHAIIDAILGAAGLGDIGEHFPDTNPAFKDADSLQLLETTRALIGADGLRVKHVDATVVMERPKLGPRKQEIRETLARVLRLQPHHVNIKATTGEGMGFVGRGEGVAALAIASVMGAPPVPGAREDAPPA</sequence>
<dbReference type="InterPro" id="IPR003526">
    <property type="entry name" value="MECDP_synthase"/>
</dbReference>
<keyword evidence="4 7" id="KW-0479">Metal-binding</keyword>
<comment type="function">
    <text evidence="7">Involved in the biosynthesis of isopentenyl diphosphate (IPP) and dimethylallyl diphosphate (DMAPP), two major building blocks of isoprenoid compounds. Catalyzes the conversion of 4-diphosphocytidyl-2-C-methyl-D-erythritol 2-phosphate (CDP-ME2P) to 2-C-methyl-D-erythritol 2,4-cyclodiphosphate (ME-CPP) with a corresponding release of cytidine 5-monophosphate (CMP).</text>
</comment>
<dbReference type="Pfam" id="PF02542">
    <property type="entry name" value="YgbB"/>
    <property type="match status" value="1"/>
</dbReference>
<dbReference type="GO" id="GO:0008685">
    <property type="term" value="F:2-C-methyl-D-erythritol 2,4-cyclodiphosphate synthase activity"/>
    <property type="evidence" value="ECO:0007669"/>
    <property type="project" value="UniProtKB-EC"/>
</dbReference>
<dbReference type="CDD" id="cd00554">
    <property type="entry name" value="MECDP_synthase"/>
    <property type="match status" value="1"/>
</dbReference>
<evidence type="ECO:0000256" key="7">
    <source>
        <dbReference type="HAMAP-Rule" id="MF_00107"/>
    </source>
</evidence>
<feature type="binding site" evidence="7">
    <location>
        <position position="10"/>
    </location>
    <ligand>
        <name>a divalent metal cation</name>
        <dbReference type="ChEBI" id="CHEBI:60240"/>
    </ligand>
</feature>
<keyword evidence="11" id="KW-1185">Reference proteome</keyword>
<protein>
    <recommendedName>
        <fullName evidence="3 7">2-C-methyl-D-erythritol 2,4-cyclodiphosphate synthase</fullName>
        <shortName evidence="7">MECDP-synthase</shortName>
        <shortName evidence="7">MECPP-synthase</shortName>
        <shortName evidence="7">MECPS</shortName>
        <ecNumber evidence="3 7">4.6.1.12</ecNumber>
    </recommendedName>
</protein>
<feature type="site" description="Transition state stabilizer" evidence="7">
    <location>
        <position position="134"/>
    </location>
</feature>
<feature type="binding site" evidence="7">
    <location>
        <begin position="57"/>
        <end position="59"/>
    </location>
    <ligand>
        <name>4-CDP-2-C-methyl-D-erythritol 2-phosphate</name>
        <dbReference type="ChEBI" id="CHEBI:57919"/>
    </ligand>
</feature>
<comment type="similarity">
    <text evidence="7 8">Belongs to the IspF family.</text>
</comment>
<evidence type="ECO:0000256" key="8">
    <source>
        <dbReference type="RuleBase" id="RU004395"/>
    </source>
</evidence>
<gene>
    <name evidence="7 10" type="primary">ispF</name>
    <name evidence="10" type="ORF">LRS13_22275</name>
</gene>
<dbReference type="InterPro" id="IPR036571">
    <property type="entry name" value="MECDP_synthase_sf"/>
</dbReference>
<evidence type="ECO:0000313" key="10">
    <source>
        <dbReference type="EMBL" id="UUY03365.1"/>
    </source>
</evidence>
<reference evidence="11" key="1">
    <citation type="submission" date="2021-11" db="EMBL/GenBank/DDBJ databases">
        <title>Cultivation dependent microbiological survey of springs from the worlds oldest radium mine currently devoted to the extraction of radon-saturated water.</title>
        <authorList>
            <person name="Kapinusova G."/>
            <person name="Smrhova T."/>
            <person name="Strejcek M."/>
            <person name="Suman J."/>
            <person name="Jani K."/>
            <person name="Pajer P."/>
            <person name="Uhlik O."/>
        </authorList>
    </citation>
    <scope>NUCLEOTIDE SEQUENCE [LARGE SCALE GENOMIC DNA]</scope>
    <source>
        <strain evidence="11">J379</strain>
    </source>
</reference>
<evidence type="ECO:0000256" key="6">
    <source>
        <dbReference type="ARBA" id="ARBA00023239"/>
    </source>
</evidence>
<organism evidence="10 11">
    <name type="scientific">Svornostia abyssi</name>
    <dbReference type="NCBI Taxonomy" id="2898438"/>
    <lineage>
        <taxon>Bacteria</taxon>
        <taxon>Bacillati</taxon>
        <taxon>Actinomycetota</taxon>
        <taxon>Thermoleophilia</taxon>
        <taxon>Solirubrobacterales</taxon>
        <taxon>Baekduiaceae</taxon>
        <taxon>Svornostia</taxon>
    </lineage>
</organism>
<feature type="binding site" evidence="7">
    <location>
        <position position="140"/>
    </location>
    <ligand>
        <name>4-CDP-2-C-methyl-D-erythritol 2-phosphate</name>
        <dbReference type="ChEBI" id="CHEBI:57919"/>
    </ligand>
</feature>
<dbReference type="PANTHER" id="PTHR43181">
    <property type="entry name" value="2-C-METHYL-D-ERYTHRITOL 2,4-CYCLODIPHOSPHATE SYNTHASE, CHLOROPLASTIC"/>
    <property type="match status" value="1"/>
</dbReference>
<dbReference type="SUPFAM" id="SSF69765">
    <property type="entry name" value="IpsF-like"/>
    <property type="match status" value="1"/>
</dbReference>
<evidence type="ECO:0000256" key="1">
    <source>
        <dbReference type="ARBA" id="ARBA00000200"/>
    </source>
</evidence>
<evidence type="ECO:0000313" key="11">
    <source>
        <dbReference type="Proteomes" id="UP001058860"/>
    </source>
</evidence>
<evidence type="ECO:0000256" key="5">
    <source>
        <dbReference type="ARBA" id="ARBA00023229"/>
    </source>
</evidence>
<feature type="binding site" evidence="7">
    <location>
        <begin position="35"/>
        <end position="36"/>
    </location>
    <ligand>
        <name>4-CDP-2-C-methyl-D-erythritol 2-phosphate</name>
        <dbReference type="ChEBI" id="CHEBI:57919"/>
    </ligand>
</feature>
<comment type="subunit">
    <text evidence="7">Homotrimer.</text>
</comment>
<dbReference type="Proteomes" id="UP001058860">
    <property type="component" value="Chromosome"/>
</dbReference>
<dbReference type="EMBL" id="CP088295">
    <property type="protein sequence ID" value="UUY03365.1"/>
    <property type="molecule type" value="Genomic_DNA"/>
</dbReference>
<feature type="binding site" evidence="7">
    <location>
        <begin position="8"/>
        <end position="10"/>
    </location>
    <ligand>
        <name>4-CDP-2-C-methyl-D-erythritol 2-phosphate</name>
        <dbReference type="ChEBI" id="CHEBI:57919"/>
    </ligand>
</feature>
<dbReference type="HAMAP" id="MF_00107">
    <property type="entry name" value="IspF"/>
    <property type="match status" value="1"/>
</dbReference>
<keyword evidence="5 7" id="KW-0414">Isoprene biosynthesis</keyword>
<comment type="catalytic activity">
    <reaction evidence="1 7 8">
        <text>4-CDP-2-C-methyl-D-erythritol 2-phosphate = 2-C-methyl-D-erythritol 2,4-cyclic diphosphate + CMP</text>
        <dbReference type="Rhea" id="RHEA:23864"/>
        <dbReference type="ChEBI" id="CHEBI:57919"/>
        <dbReference type="ChEBI" id="CHEBI:58483"/>
        <dbReference type="ChEBI" id="CHEBI:60377"/>
        <dbReference type="EC" id="4.6.1.12"/>
    </reaction>
</comment>
<dbReference type="Gene3D" id="3.30.1330.50">
    <property type="entry name" value="2-C-methyl-D-erythritol 2,4-cyclodiphosphate synthase"/>
    <property type="match status" value="1"/>
</dbReference>
<proteinExistence type="inferred from homology"/>
<comment type="caution">
    <text evidence="7">Lacks conserved residue(s) required for the propagation of feature annotation.</text>
</comment>
<evidence type="ECO:0000256" key="3">
    <source>
        <dbReference type="ARBA" id="ARBA00012579"/>
    </source>
</evidence>
<dbReference type="RefSeq" id="WP_353863873.1">
    <property type="nucleotide sequence ID" value="NZ_CP088295.1"/>
</dbReference>
<feature type="binding site" evidence="7">
    <location>
        <position position="43"/>
    </location>
    <ligand>
        <name>a divalent metal cation</name>
        <dbReference type="ChEBI" id="CHEBI:60240"/>
    </ligand>
</feature>
<feature type="binding site" evidence="7">
    <location>
        <begin position="133"/>
        <end position="136"/>
    </location>
    <ligand>
        <name>4-CDP-2-C-methyl-D-erythritol 2-phosphate</name>
        <dbReference type="ChEBI" id="CHEBI:57919"/>
    </ligand>
</feature>
<comment type="cofactor">
    <cofactor evidence="7">
        <name>a divalent metal cation</name>
        <dbReference type="ChEBI" id="CHEBI:60240"/>
    </cofactor>
    <text evidence="7">Binds 1 divalent metal cation per subunit.</text>
</comment>
<dbReference type="NCBIfam" id="TIGR00151">
    <property type="entry name" value="ispF"/>
    <property type="match status" value="1"/>
</dbReference>
<feature type="binding site" evidence="7">
    <location>
        <position position="8"/>
    </location>
    <ligand>
        <name>a divalent metal cation</name>
        <dbReference type="ChEBI" id="CHEBI:60240"/>
    </ligand>
</feature>
<keyword evidence="6 7" id="KW-0456">Lyase</keyword>
<evidence type="ECO:0000256" key="4">
    <source>
        <dbReference type="ARBA" id="ARBA00022723"/>
    </source>
</evidence>
<feature type="binding site" evidence="7">
    <location>
        <begin position="62"/>
        <end position="66"/>
    </location>
    <ligand>
        <name>4-CDP-2-C-methyl-D-erythritol 2-phosphate</name>
        <dbReference type="ChEBI" id="CHEBI:57919"/>
    </ligand>
</feature>
<dbReference type="EC" id="4.6.1.12" evidence="3 7"/>
<feature type="domain" description="2-C-methyl-D-erythritol 2,4-cyclodiphosphate synthase" evidence="9">
    <location>
        <begin position="2"/>
        <end position="155"/>
    </location>
</feature>
<dbReference type="PANTHER" id="PTHR43181:SF1">
    <property type="entry name" value="2-C-METHYL-D-ERYTHRITOL 2,4-CYCLODIPHOSPHATE SYNTHASE, CHLOROPLASTIC"/>
    <property type="match status" value="1"/>
</dbReference>
<evidence type="ECO:0000259" key="9">
    <source>
        <dbReference type="Pfam" id="PF02542"/>
    </source>
</evidence>
<accession>A0ABY5PFX7</accession>
<evidence type="ECO:0000256" key="2">
    <source>
        <dbReference type="ARBA" id="ARBA00004709"/>
    </source>
</evidence>
<feature type="binding site" evidence="7">
    <location>
        <position position="143"/>
    </location>
    <ligand>
        <name>4-CDP-2-C-methyl-D-erythritol 2-phosphate</name>
        <dbReference type="ChEBI" id="CHEBI:57919"/>
    </ligand>
</feature>
<name>A0ABY5PFX7_9ACTN</name>
<dbReference type="PROSITE" id="PS01350">
    <property type="entry name" value="ISPF"/>
    <property type="match status" value="1"/>
</dbReference>
<comment type="pathway">
    <text evidence="2 7">Isoprenoid biosynthesis; isopentenyl diphosphate biosynthesis via DXP pathway; isopentenyl diphosphate from 1-deoxy-D-xylulose 5-phosphate: step 4/6.</text>
</comment>
<dbReference type="InterPro" id="IPR020555">
    <property type="entry name" value="MECDP_synthase_CS"/>
</dbReference>
<feature type="site" description="Transition state stabilizer" evidence="7">
    <location>
        <position position="35"/>
    </location>
</feature>